<dbReference type="InterPro" id="IPR029010">
    <property type="entry name" value="ThuA-like"/>
</dbReference>
<evidence type="ECO:0000256" key="2">
    <source>
        <dbReference type="ARBA" id="ARBA00023008"/>
    </source>
</evidence>
<evidence type="ECO:0000256" key="1">
    <source>
        <dbReference type="ARBA" id="ARBA00022723"/>
    </source>
</evidence>
<organism evidence="6 7">
    <name type="scientific">Sphingobacterium mizutaii</name>
    <dbReference type="NCBI Taxonomy" id="1010"/>
    <lineage>
        <taxon>Bacteria</taxon>
        <taxon>Pseudomonadati</taxon>
        <taxon>Bacteroidota</taxon>
        <taxon>Sphingobacteriia</taxon>
        <taxon>Sphingobacteriales</taxon>
        <taxon>Sphingobacteriaceae</taxon>
        <taxon>Sphingobacterium</taxon>
    </lineage>
</organism>
<keyword evidence="3" id="KW-0732">Signal</keyword>
<evidence type="ECO:0000259" key="4">
    <source>
        <dbReference type="Pfam" id="PF06283"/>
    </source>
</evidence>
<dbReference type="Gene3D" id="2.60.40.420">
    <property type="entry name" value="Cupredoxins - blue copper proteins"/>
    <property type="match status" value="1"/>
</dbReference>
<dbReference type="AlphaFoldDB" id="A0AAJ4XFJ3"/>
<dbReference type="InterPro" id="IPR029062">
    <property type="entry name" value="Class_I_gatase-like"/>
</dbReference>
<dbReference type="InterPro" id="IPR008972">
    <property type="entry name" value="Cupredoxin"/>
</dbReference>
<dbReference type="PROSITE" id="PS51257">
    <property type="entry name" value="PROKAR_LIPOPROTEIN"/>
    <property type="match status" value="1"/>
</dbReference>
<dbReference type="PANTHER" id="PTHR33546:SF1">
    <property type="entry name" value="LARGE, MULTIFUNCTIONAL SECRETED PROTEIN"/>
    <property type="match status" value="1"/>
</dbReference>
<dbReference type="InterPro" id="IPR016024">
    <property type="entry name" value="ARM-type_fold"/>
</dbReference>
<dbReference type="NCBIfam" id="TIGR02604">
    <property type="entry name" value="Piru_Ver_Nterm"/>
    <property type="match status" value="1"/>
</dbReference>
<dbReference type="RefSeq" id="WP_093099769.1">
    <property type="nucleotide sequence ID" value="NZ_FNGK01000005.1"/>
</dbReference>
<dbReference type="Gene3D" id="1.25.10.10">
    <property type="entry name" value="Leucine-rich Repeat Variant"/>
    <property type="match status" value="1"/>
</dbReference>
<dbReference type="InterPro" id="IPR013428">
    <property type="entry name" value="Membrane-bound_put_N"/>
</dbReference>
<dbReference type="SUPFAM" id="SSF52317">
    <property type="entry name" value="Class I glutamine amidotransferase-like"/>
    <property type="match status" value="1"/>
</dbReference>
<dbReference type="SUPFAM" id="SSF48371">
    <property type="entry name" value="ARM repeat"/>
    <property type="match status" value="1"/>
</dbReference>
<feature type="chain" id="PRO_5042515316" evidence="3">
    <location>
        <begin position="22"/>
        <end position="1163"/>
    </location>
</feature>
<dbReference type="Gene3D" id="3.40.50.880">
    <property type="match status" value="1"/>
</dbReference>
<dbReference type="EMBL" id="LT906468">
    <property type="protein sequence ID" value="SNV64633.1"/>
    <property type="molecule type" value="Genomic_DNA"/>
</dbReference>
<dbReference type="GO" id="GO:0046872">
    <property type="term" value="F:metal ion binding"/>
    <property type="evidence" value="ECO:0007669"/>
    <property type="project" value="UniProtKB-KW"/>
</dbReference>
<dbReference type="KEGG" id="smiz:4412673_03973"/>
<dbReference type="Pfam" id="PF13646">
    <property type="entry name" value="HEAT_2"/>
    <property type="match status" value="1"/>
</dbReference>
<keyword evidence="2" id="KW-0186">Copper</keyword>
<dbReference type="Gene3D" id="2.120.10.30">
    <property type="entry name" value="TolB, C-terminal domain"/>
    <property type="match status" value="1"/>
</dbReference>
<dbReference type="Pfam" id="PF06283">
    <property type="entry name" value="ThuA"/>
    <property type="match status" value="1"/>
</dbReference>
<dbReference type="PANTHER" id="PTHR33546">
    <property type="entry name" value="LARGE, MULTIFUNCTIONAL SECRETED PROTEIN-RELATED"/>
    <property type="match status" value="1"/>
</dbReference>
<dbReference type="Pfam" id="PF23500">
    <property type="entry name" value="DUF7133"/>
    <property type="match status" value="1"/>
</dbReference>
<reference evidence="6 7" key="1">
    <citation type="submission" date="2017-06" db="EMBL/GenBank/DDBJ databases">
        <authorList>
            <consortium name="Pathogen Informatics"/>
        </authorList>
    </citation>
    <scope>NUCLEOTIDE SEQUENCE [LARGE SCALE GENOMIC DNA]</scope>
    <source>
        <strain evidence="6 7">NCTC12149</strain>
    </source>
</reference>
<feature type="signal peptide" evidence="3">
    <location>
        <begin position="1"/>
        <end position="21"/>
    </location>
</feature>
<evidence type="ECO:0000313" key="6">
    <source>
        <dbReference type="EMBL" id="SNV64633.1"/>
    </source>
</evidence>
<sequence length="1163" mass="129256">MNKILKLCLLLCVVFSVLGCAEDNKPRRLELFFLGHDSKHHDSELLADILSKEYFADGINITYSIDPDDLTRPDLKKYDGLILYANHDTISPAQEKALLDYVASGKGYINIHSASYCFRNSDDVVALIGGQFKSHGGGSFGAEIIKPDHPVMKGLSPFVTEWDETYVHHLLAKDIEVLMERLDSTHREPYTWVKEHGKGRVFYTAFGHDERTFRNPGFLQLVKNGILWAVGDKAVERMKKYEIAKPEYEEARMPNYERKDPPPRYQHPLSPEQSQTLIQVPVGFRLELFASEPDIKKPIAMDWDEQGRLWVIETVDYPNTVRNDKGEGDDRITICEDTDNDGKADKFTVFAEGLNIPTSFVFSDGGIIVAQAPHFLFLKDTDGDGKADVRKVLIDGWGTFDTHAGPSNLKYGMDNKIWGTVGYSGFEGNIAGKAYKFGSGAYRFGPKAQDLEFLGNTSNNTWGLGFSEDFDVFLSTANNEHSNFLAIPARYYEKANLNERGIEKIDAHYKIHELTKELRQVDVFGGFTAAAGHNLYTARAFPQEYWNRVAFIAEPTGRLIHKHILEPSGSGFKEKGDGWNMVASSDNWFGPVEAKVGPDGALWFLDWYNFIIQHNPTPQGFENGPGNAYIDPLRDSSKGRIYRLVHEDAAKQRKFKLDGKKGRDLVDALSSDNMFWRTTAQRLLVEGGDKSVAEDLHKLINDNAVDEVNVNGGAIHAIWTLHGLGLLSDGQSPSVAVVLKALKHPAAGVRRAAIQTLPKNAKVIDELISSGAVQDKDLRVRLAAILALSEAPPSPKVAKVIFDAVQDPENEKDKWLFHALMIAGSLHQQAFMHEYHTKFGHPDFSNANGSLGERIIAGNNMSVLSLNTAREGIIGPRQIPEIANREIHFVGTVRQKDQRPLDGALLSYGNKKDGYAVSIKDGRVEFRVNQKGNKSIIQSEKLSKPTFKVRTSLLADGKMLLFIDEEKVAEGKSLGLFPEKQDGFLLVGRASAARVSDQVLNDSPGDFAKDFKFTGTLEDGRLVAMNKADASEGKTVEADKVLKIKAIVGEMKYDITNFTAKAGSNLKIIFENPDHMQHNLLILKPGSLDRVGQAADKLATQNNAIELQYIPNTPDVLFSSSLVDPDGSYELNIKVPSEPGDYPFACTFPGHWRIMNGVMKVTK</sequence>
<name>A0AAJ4XFJ3_9SPHI</name>
<dbReference type="PROSITE" id="PS00196">
    <property type="entry name" value="COPPER_BLUE"/>
    <property type="match status" value="1"/>
</dbReference>
<dbReference type="InterPro" id="IPR011989">
    <property type="entry name" value="ARM-like"/>
</dbReference>
<feature type="domain" description="DUF7133" evidence="5">
    <location>
        <begin position="270"/>
        <end position="648"/>
    </location>
</feature>
<protein>
    <submittedName>
        <fullName evidence="6">Auracyanin-B</fullName>
    </submittedName>
</protein>
<keyword evidence="1" id="KW-0479">Metal-binding</keyword>
<dbReference type="SUPFAM" id="SSF49503">
    <property type="entry name" value="Cupredoxins"/>
    <property type="match status" value="1"/>
</dbReference>
<dbReference type="InterPro" id="IPR028871">
    <property type="entry name" value="BlueCu_1_BS"/>
</dbReference>
<evidence type="ECO:0000259" key="5">
    <source>
        <dbReference type="Pfam" id="PF23500"/>
    </source>
</evidence>
<dbReference type="Proteomes" id="UP000215355">
    <property type="component" value="Chromosome 1"/>
</dbReference>
<dbReference type="SUPFAM" id="SSF63829">
    <property type="entry name" value="Calcium-dependent phosphotriesterase"/>
    <property type="match status" value="1"/>
</dbReference>
<dbReference type="InterPro" id="IPR055557">
    <property type="entry name" value="DUF7133"/>
</dbReference>
<feature type="domain" description="ThuA-like" evidence="4">
    <location>
        <begin position="35"/>
        <end position="229"/>
    </location>
</feature>
<evidence type="ECO:0000256" key="3">
    <source>
        <dbReference type="SAM" id="SignalP"/>
    </source>
</evidence>
<dbReference type="CDD" id="cd04233">
    <property type="entry name" value="Auracyanin"/>
    <property type="match status" value="1"/>
</dbReference>
<accession>A0AAJ4XFJ3</accession>
<evidence type="ECO:0000313" key="7">
    <source>
        <dbReference type="Proteomes" id="UP000215355"/>
    </source>
</evidence>
<dbReference type="InterPro" id="IPR011042">
    <property type="entry name" value="6-blade_b-propeller_TolB-like"/>
</dbReference>
<proteinExistence type="predicted"/>
<gene>
    <name evidence="6" type="ORF">SAMEA4412673_03973</name>
</gene>